<dbReference type="KEGG" id="rer:RER_27070"/>
<dbReference type="HOGENOM" id="CLU_2685403_0_0_11"/>
<sequence>MFGMPPEHHGSVRVAERPGRCGNCAHPAPSLERGWIERCLRFAPQPARCAEILVMDHYTGAMEFCRCRHPFHGS</sequence>
<evidence type="ECO:0000313" key="2">
    <source>
        <dbReference type="Proteomes" id="UP000002204"/>
    </source>
</evidence>
<organism evidence="1 2">
    <name type="scientific">Rhodococcus erythropolis (strain PR4 / NBRC 100887)</name>
    <dbReference type="NCBI Taxonomy" id="234621"/>
    <lineage>
        <taxon>Bacteria</taxon>
        <taxon>Bacillati</taxon>
        <taxon>Actinomycetota</taxon>
        <taxon>Actinomycetes</taxon>
        <taxon>Mycobacteriales</taxon>
        <taxon>Nocardiaceae</taxon>
        <taxon>Rhodococcus</taxon>
        <taxon>Rhodococcus erythropolis group</taxon>
    </lineage>
</organism>
<evidence type="ECO:0000313" key="1">
    <source>
        <dbReference type="EMBL" id="BAH33415.1"/>
    </source>
</evidence>
<gene>
    <name evidence="1" type="ordered locus">RER_27070</name>
</gene>
<dbReference type="Proteomes" id="UP000002204">
    <property type="component" value="Chromosome"/>
</dbReference>
<dbReference type="EMBL" id="AP008957">
    <property type="protein sequence ID" value="BAH33415.1"/>
    <property type="molecule type" value="Genomic_DNA"/>
</dbReference>
<accession>C0ZYI0</accession>
<protein>
    <submittedName>
        <fullName evidence="1">Uncharacterized protein</fullName>
    </submittedName>
</protein>
<proteinExistence type="predicted"/>
<reference evidence="2" key="1">
    <citation type="submission" date="2005-03" db="EMBL/GenBank/DDBJ databases">
        <title>Comparison of the complete genome sequences of Rhodococcus erythropolis PR4 and Rhodococcus opacus B4.</title>
        <authorList>
            <person name="Takarada H."/>
            <person name="Sekine M."/>
            <person name="Hosoyama A."/>
            <person name="Yamada R."/>
            <person name="Fujisawa T."/>
            <person name="Omata S."/>
            <person name="Shimizu A."/>
            <person name="Tsukatani N."/>
            <person name="Tanikawa S."/>
            <person name="Fujita N."/>
            <person name="Harayama S."/>
        </authorList>
    </citation>
    <scope>NUCLEOTIDE SEQUENCE [LARGE SCALE GENOMIC DNA]</scope>
    <source>
        <strain evidence="2">PR4 / NBRC 100887</strain>
    </source>
</reference>
<dbReference type="AlphaFoldDB" id="C0ZYI0"/>
<reference evidence="1 2" key="2">
    <citation type="journal article" date="2006" name="Environ. Microbiol.">
        <title>Sequence analysis of three plasmids harboured in Rhodococcus erythropolis strain PR4.</title>
        <authorList>
            <person name="Sekine M."/>
            <person name="Tanikawa S."/>
            <person name="Omata S."/>
            <person name="Saito M."/>
            <person name="Fujisawa T."/>
            <person name="Tsukatani N."/>
            <person name="Tajima T."/>
            <person name="Sekigawa T."/>
            <person name="Kosugi H."/>
            <person name="Matsuo Y."/>
            <person name="Nishiko R."/>
            <person name="Imamura K."/>
            <person name="Ito M."/>
            <person name="Narita H."/>
            <person name="Tago S."/>
            <person name="Fujita N."/>
            <person name="Harayama S."/>
        </authorList>
    </citation>
    <scope>NUCLEOTIDE SEQUENCE [LARGE SCALE GENOMIC DNA]</scope>
    <source>
        <strain evidence="2">PR4 / NBRC 100887</strain>
    </source>
</reference>
<name>C0ZYI0_RHOE4</name>